<gene>
    <name evidence="2" type="ORF">ACFPEL_00220</name>
</gene>
<sequence>MLVALLLVLGACAQESPSPPASTVDRFGAPPVESPRDVRPLRQDPCAGPLDARGWRELGFEAAGAVQTLMTGDRLCDREGLNGARALSFILVPGRDVLVDTYRVRQFALFRPMTVGPLPATVEQSAPDSISCTVTVGTAENQGFILNHSEYELGSDGQANDPCGRALRVAERIVASLPPLPPK</sequence>
<feature type="region of interest" description="Disordered" evidence="1">
    <location>
        <begin position="16"/>
        <end position="44"/>
    </location>
</feature>
<reference evidence="3" key="1">
    <citation type="journal article" date="2019" name="Int. J. Syst. Evol. Microbiol.">
        <title>The Global Catalogue of Microorganisms (GCM) 10K type strain sequencing project: providing services to taxonomists for standard genome sequencing and annotation.</title>
        <authorList>
            <consortium name="The Broad Institute Genomics Platform"/>
            <consortium name="The Broad Institute Genome Sequencing Center for Infectious Disease"/>
            <person name="Wu L."/>
            <person name="Ma J."/>
        </authorList>
    </citation>
    <scope>NUCLEOTIDE SEQUENCE [LARGE SCALE GENOMIC DNA]</scope>
    <source>
        <strain evidence="3">CCUG 50347</strain>
    </source>
</reference>
<dbReference type="Pfam" id="PF12079">
    <property type="entry name" value="DUF3558"/>
    <property type="match status" value="1"/>
</dbReference>
<dbReference type="EMBL" id="JBHSIM010000001">
    <property type="protein sequence ID" value="MFC4830817.1"/>
    <property type="molecule type" value="Genomic_DNA"/>
</dbReference>
<dbReference type="Proteomes" id="UP001595909">
    <property type="component" value="Unassembled WGS sequence"/>
</dbReference>
<comment type="caution">
    <text evidence="2">The sequence shown here is derived from an EMBL/GenBank/DDBJ whole genome shotgun (WGS) entry which is preliminary data.</text>
</comment>
<keyword evidence="3" id="KW-1185">Reference proteome</keyword>
<evidence type="ECO:0000313" key="2">
    <source>
        <dbReference type="EMBL" id="MFC4830817.1"/>
    </source>
</evidence>
<dbReference type="InterPro" id="IPR024520">
    <property type="entry name" value="DUF3558"/>
</dbReference>
<name>A0ABV9RF99_9PSEU</name>
<accession>A0ABV9RF99</accession>
<dbReference type="RefSeq" id="WP_274188883.1">
    <property type="nucleotide sequence ID" value="NZ_BAABHN010000001.1"/>
</dbReference>
<protein>
    <submittedName>
        <fullName evidence="2">DUF3558 family protein</fullName>
    </submittedName>
</protein>
<proteinExistence type="predicted"/>
<organism evidence="2 3">
    <name type="scientific">Actinomycetospora chibensis</name>
    <dbReference type="NCBI Taxonomy" id="663606"/>
    <lineage>
        <taxon>Bacteria</taxon>
        <taxon>Bacillati</taxon>
        <taxon>Actinomycetota</taxon>
        <taxon>Actinomycetes</taxon>
        <taxon>Pseudonocardiales</taxon>
        <taxon>Pseudonocardiaceae</taxon>
        <taxon>Actinomycetospora</taxon>
    </lineage>
</organism>
<evidence type="ECO:0000256" key="1">
    <source>
        <dbReference type="SAM" id="MobiDB-lite"/>
    </source>
</evidence>
<evidence type="ECO:0000313" key="3">
    <source>
        <dbReference type="Proteomes" id="UP001595909"/>
    </source>
</evidence>